<keyword evidence="9" id="KW-0675">Receptor</keyword>
<dbReference type="NCBIfam" id="TIGR04057">
    <property type="entry name" value="SusC_RagA_signa"/>
    <property type="match status" value="1"/>
</dbReference>
<dbReference type="Proteomes" id="UP000267469">
    <property type="component" value="Unassembled WGS sequence"/>
</dbReference>
<keyword evidence="3 7" id="KW-1134">Transmembrane beta strand</keyword>
<gene>
    <name evidence="9" type="ORF">ED312_01090</name>
</gene>
<comment type="caution">
    <text evidence="9">The sequence shown here is derived from an EMBL/GenBank/DDBJ whole genome shotgun (WGS) entry which is preliminary data.</text>
</comment>
<evidence type="ECO:0000256" key="2">
    <source>
        <dbReference type="ARBA" id="ARBA00022448"/>
    </source>
</evidence>
<dbReference type="GO" id="GO:0009279">
    <property type="term" value="C:cell outer membrane"/>
    <property type="evidence" value="ECO:0007669"/>
    <property type="project" value="UniProtKB-SubCell"/>
</dbReference>
<dbReference type="InterPro" id="IPR023996">
    <property type="entry name" value="TonB-dep_OMP_SusC/RagA"/>
</dbReference>
<dbReference type="NCBIfam" id="TIGR04056">
    <property type="entry name" value="OMP_RagA_SusC"/>
    <property type="match status" value="1"/>
</dbReference>
<dbReference type="InterPro" id="IPR023997">
    <property type="entry name" value="TonB-dep_OMP_SusC/RagA_CS"/>
</dbReference>
<dbReference type="EMBL" id="RJTM01000002">
    <property type="protein sequence ID" value="RNL95222.1"/>
    <property type="molecule type" value="Genomic_DNA"/>
</dbReference>
<dbReference type="FunFam" id="2.60.40.1120:FF:000003">
    <property type="entry name" value="Outer membrane protein Omp121"/>
    <property type="match status" value="1"/>
</dbReference>
<keyword evidence="5 7" id="KW-0472">Membrane</keyword>
<feature type="domain" description="TonB-dependent receptor plug" evidence="8">
    <location>
        <begin position="116"/>
        <end position="223"/>
    </location>
</feature>
<dbReference type="InterPro" id="IPR037066">
    <property type="entry name" value="Plug_dom_sf"/>
</dbReference>
<dbReference type="PROSITE" id="PS52016">
    <property type="entry name" value="TONB_DEPENDENT_REC_3"/>
    <property type="match status" value="1"/>
</dbReference>
<dbReference type="Gene3D" id="2.40.170.20">
    <property type="entry name" value="TonB-dependent receptor, beta-barrel domain"/>
    <property type="match status" value="1"/>
</dbReference>
<keyword evidence="10" id="KW-1185">Reference proteome</keyword>
<dbReference type="Pfam" id="PF07715">
    <property type="entry name" value="Plug"/>
    <property type="match status" value="1"/>
</dbReference>
<dbReference type="SUPFAM" id="SSF49464">
    <property type="entry name" value="Carboxypeptidase regulatory domain-like"/>
    <property type="match status" value="1"/>
</dbReference>
<evidence type="ECO:0000256" key="3">
    <source>
        <dbReference type="ARBA" id="ARBA00022452"/>
    </source>
</evidence>
<dbReference type="OrthoDB" id="9768177at2"/>
<evidence type="ECO:0000256" key="5">
    <source>
        <dbReference type="ARBA" id="ARBA00023136"/>
    </source>
</evidence>
<name>A0A3N0F5G4_SINP1</name>
<dbReference type="Pfam" id="PF13715">
    <property type="entry name" value="CarbopepD_reg_2"/>
    <property type="match status" value="1"/>
</dbReference>
<evidence type="ECO:0000256" key="6">
    <source>
        <dbReference type="ARBA" id="ARBA00023237"/>
    </source>
</evidence>
<accession>A0A3N0F5G4</accession>
<reference evidence="9 10" key="1">
    <citation type="submission" date="2018-10" db="EMBL/GenBank/DDBJ databases">
        <title>Sinomicrobium pectinilyticum sp. nov., a pectinase-producing bacterium isolated from alkaline and saline soil, and emended description of the genus Sinomicrobium.</title>
        <authorList>
            <person name="Cheng B."/>
            <person name="Li C."/>
            <person name="Lai Q."/>
            <person name="Du M."/>
            <person name="Shao Z."/>
            <person name="Xu P."/>
            <person name="Yang C."/>
        </authorList>
    </citation>
    <scope>NUCLEOTIDE SEQUENCE [LARGE SCALE GENOMIC DNA]</scope>
    <source>
        <strain evidence="9 10">5DNS001</strain>
    </source>
</reference>
<dbReference type="Gene3D" id="2.170.130.10">
    <property type="entry name" value="TonB-dependent receptor, plug domain"/>
    <property type="match status" value="1"/>
</dbReference>
<evidence type="ECO:0000313" key="10">
    <source>
        <dbReference type="Proteomes" id="UP000267469"/>
    </source>
</evidence>
<keyword evidence="4 7" id="KW-0812">Transmembrane</keyword>
<dbReference type="Gene3D" id="2.60.40.1120">
    <property type="entry name" value="Carboxypeptidase-like, regulatory domain"/>
    <property type="match status" value="1"/>
</dbReference>
<sequence length="995" mass="110023">MVSIVRLYADDTRHDGKIVRDVVQGITGQVTSAADGQPLPGTSVMVKGTTKGVVTDFDGHYELEVGNPDAVLVFSYVGFKNQEITVNGKEVIHVALEEDLAQLDEVVVIGYGTQKRSDVTGAVVSVPKERLSNLPVTNLSQAIQGTTAGLNISQNSSVPGSTGQIQIRGVNSINANTSPFIVVDGSPFFGTTNDINPGDIESIEILKDASAVAIYGTRGSNGVILITTKRGLSGKPRISYNGYAGLESLAHRLEPRGPEAYVQKYADYMRARGLEQTDVLPNTFEINNYNAGITTDWLDAVTRAGTIQEHNISVSGGTEKVKYYVSGGYLDQEGVIKGYQFNRTSFRSNLDIQITDYLKVGTSAFFTANNYDGGRANFLFAAAMSPYSQVYNDEGNYEIYPMSPEQLFENPMLGLATDRLERDKNLTGSGYAELTPGFIDGLKYRLNVSYVHRPGRLATYEGRAANDNNGTAYIRNTEENNWVVENILTWNKDFGKHHIDITALYSAQENEYFATAVDAVGFVNDELSFNNINAAANISAGFIADNVPRGSYSWQSTLVSQMGRINYSYDSRYLLTLTARRDGYSAFGSNTDKYGVFPSLALGWNIHNEKFLSGSEKVNQLKLRFSYGETGNQAVGVNQSITTANTVLYPFGGSTAVGALAGRIGNPNLNWETTASGNIGLDFGFFGNRIRGSIEAYKNKTRDILLERNIPSVGGYESVWDNLGEMQNTGLEVTLSTVNVQTDDFSWETDVNFSTNKNKILEIYGDGENDIANRWFIGKSLQAIYDYKMVGIWQENEIANEDHLGHDPTARPGDIKFADLNNDGIIDPENDRTYLGTSLPKWYGGLTNTFRYKNFYLSVFVQTAQGGLKNNSDISYGDEAGRRNTPAEVGYWTPENQSDKWPSLRYTNTRGYGYPRDNSYVRIKDVRLSYSVPSSFLEAYGVNSLTFYIAARNLYTFTDWIGWDPENNHDPRGSREWENNYPITRTISFGLNLSL</sequence>
<dbReference type="SUPFAM" id="SSF56935">
    <property type="entry name" value="Porins"/>
    <property type="match status" value="1"/>
</dbReference>
<keyword evidence="6 7" id="KW-0998">Cell outer membrane</keyword>
<dbReference type="InterPro" id="IPR008969">
    <property type="entry name" value="CarboxyPept-like_regulatory"/>
</dbReference>
<comment type="subcellular location">
    <subcellularLocation>
        <location evidence="1 7">Cell outer membrane</location>
        <topology evidence="1 7">Multi-pass membrane protein</topology>
    </subcellularLocation>
</comment>
<evidence type="ECO:0000259" key="8">
    <source>
        <dbReference type="Pfam" id="PF07715"/>
    </source>
</evidence>
<proteinExistence type="inferred from homology"/>
<evidence type="ECO:0000256" key="7">
    <source>
        <dbReference type="PROSITE-ProRule" id="PRU01360"/>
    </source>
</evidence>
<dbReference type="InterPro" id="IPR039426">
    <property type="entry name" value="TonB-dep_rcpt-like"/>
</dbReference>
<evidence type="ECO:0000256" key="4">
    <source>
        <dbReference type="ARBA" id="ARBA00022692"/>
    </source>
</evidence>
<evidence type="ECO:0000313" key="9">
    <source>
        <dbReference type="EMBL" id="RNL95222.1"/>
    </source>
</evidence>
<dbReference type="InterPro" id="IPR036942">
    <property type="entry name" value="Beta-barrel_TonB_sf"/>
</dbReference>
<comment type="similarity">
    <text evidence="7">Belongs to the TonB-dependent receptor family.</text>
</comment>
<keyword evidence="2 7" id="KW-0813">Transport</keyword>
<organism evidence="9 10">
    <name type="scientific">Sinomicrobium pectinilyticum</name>
    <dbReference type="NCBI Taxonomy" id="1084421"/>
    <lineage>
        <taxon>Bacteria</taxon>
        <taxon>Pseudomonadati</taxon>
        <taxon>Bacteroidota</taxon>
        <taxon>Flavobacteriia</taxon>
        <taxon>Flavobacteriales</taxon>
        <taxon>Flavobacteriaceae</taxon>
        <taxon>Sinomicrobium</taxon>
    </lineage>
</organism>
<dbReference type="InterPro" id="IPR012910">
    <property type="entry name" value="Plug_dom"/>
</dbReference>
<dbReference type="AlphaFoldDB" id="A0A3N0F5G4"/>
<protein>
    <submittedName>
        <fullName evidence="9">TonB-dependent receptor</fullName>
    </submittedName>
</protein>
<evidence type="ECO:0000256" key="1">
    <source>
        <dbReference type="ARBA" id="ARBA00004571"/>
    </source>
</evidence>